<keyword evidence="1" id="KW-0812">Transmembrane</keyword>
<evidence type="ECO:0000313" key="3">
    <source>
        <dbReference type="Proteomes" id="UP001239213"/>
    </source>
</evidence>
<accession>A0AAI9TYI6</accession>
<keyword evidence="1" id="KW-0472">Membrane</keyword>
<keyword evidence="3" id="KW-1185">Reference proteome</keyword>
<dbReference type="AlphaFoldDB" id="A0AAI9TYI6"/>
<proteinExistence type="predicted"/>
<protein>
    <recommendedName>
        <fullName evidence="4">Transmembrane protein</fullName>
    </recommendedName>
</protein>
<feature type="transmembrane region" description="Helical" evidence="1">
    <location>
        <begin position="45"/>
        <end position="65"/>
    </location>
</feature>
<dbReference type="EMBL" id="MPDP01000314">
    <property type="protein sequence ID" value="KAK1447038.1"/>
    <property type="molecule type" value="Genomic_DNA"/>
</dbReference>
<name>A0AAI9TYI6_9PEZI</name>
<evidence type="ECO:0000313" key="2">
    <source>
        <dbReference type="EMBL" id="KAK1447038.1"/>
    </source>
</evidence>
<sequence>MVICRRGRSSRVLSSVRDVIFGDWYTEWTTSRPFCGPFSRWQLRLYLFLVRCLLFCFFPLLVRFFSYLEAPLPPSPVQPLHASWVQPATEPSSKSWTPGDPSLGILVAWCHIGDDPRWILSSA</sequence>
<reference evidence="2" key="1">
    <citation type="submission" date="2016-11" db="EMBL/GenBank/DDBJ databases">
        <title>The genome sequence of Colletotrichum cuscutae.</title>
        <authorList>
            <person name="Baroncelli R."/>
        </authorList>
    </citation>
    <scope>NUCLEOTIDE SEQUENCE</scope>
    <source>
        <strain evidence="2">IMI 304802</strain>
    </source>
</reference>
<evidence type="ECO:0008006" key="4">
    <source>
        <dbReference type="Google" id="ProtNLM"/>
    </source>
</evidence>
<comment type="caution">
    <text evidence="2">The sequence shown here is derived from an EMBL/GenBank/DDBJ whole genome shotgun (WGS) entry which is preliminary data.</text>
</comment>
<evidence type="ECO:0000256" key="1">
    <source>
        <dbReference type="SAM" id="Phobius"/>
    </source>
</evidence>
<organism evidence="2 3">
    <name type="scientific">Colletotrichum cuscutae</name>
    <dbReference type="NCBI Taxonomy" id="1209917"/>
    <lineage>
        <taxon>Eukaryota</taxon>
        <taxon>Fungi</taxon>
        <taxon>Dikarya</taxon>
        <taxon>Ascomycota</taxon>
        <taxon>Pezizomycotina</taxon>
        <taxon>Sordariomycetes</taxon>
        <taxon>Hypocreomycetidae</taxon>
        <taxon>Glomerellales</taxon>
        <taxon>Glomerellaceae</taxon>
        <taxon>Colletotrichum</taxon>
        <taxon>Colletotrichum acutatum species complex</taxon>
    </lineage>
</organism>
<gene>
    <name evidence="2" type="ORF">CCUS01_12185</name>
</gene>
<dbReference type="Proteomes" id="UP001239213">
    <property type="component" value="Unassembled WGS sequence"/>
</dbReference>
<keyword evidence="1" id="KW-1133">Transmembrane helix</keyword>